<gene>
    <name evidence="4" type="ORF">M972_11336</name>
</gene>
<dbReference type="EMBL" id="PDBW01000001">
    <property type="protein sequence ID" value="PFH01598.1"/>
    <property type="molecule type" value="Genomic_DNA"/>
</dbReference>
<keyword evidence="2" id="KW-0472">Membrane</keyword>
<protein>
    <submittedName>
        <fullName evidence="4">Anti-sigma-YlaC factor YlaD</fullName>
    </submittedName>
</protein>
<dbReference type="RefSeq" id="WP_003520857.1">
    <property type="nucleotide sequence ID" value="NZ_CP013828.1"/>
</dbReference>
<comment type="caution">
    <text evidence="4">The sequence shown here is derived from an EMBL/GenBank/DDBJ whole genome shotgun (WGS) entry which is preliminary data.</text>
</comment>
<evidence type="ECO:0000256" key="2">
    <source>
        <dbReference type="SAM" id="Phobius"/>
    </source>
</evidence>
<name>A0AB36TCQ5_ACETH</name>
<keyword evidence="2" id="KW-0812">Transmembrane</keyword>
<organism evidence="4 5">
    <name type="scientific">Acetivibrio thermocellus AD2</name>
    <dbReference type="NCBI Taxonomy" id="1138384"/>
    <lineage>
        <taxon>Bacteria</taxon>
        <taxon>Bacillati</taxon>
        <taxon>Bacillota</taxon>
        <taxon>Clostridia</taxon>
        <taxon>Eubacteriales</taxon>
        <taxon>Oscillospiraceae</taxon>
        <taxon>Acetivibrio</taxon>
    </lineage>
</organism>
<evidence type="ECO:0000313" key="5">
    <source>
        <dbReference type="Proteomes" id="UP000223596"/>
    </source>
</evidence>
<feature type="domain" description="Putative zinc-finger" evidence="3">
    <location>
        <begin position="3"/>
        <end position="37"/>
    </location>
</feature>
<dbReference type="Proteomes" id="UP000223596">
    <property type="component" value="Unassembled WGS sequence"/>
</dbReference>
<evidence type="ECO:0000259" key="3">
    <source>
        <dbReference type="Pfam" id="PF13490"/>
    </source>
</evidence>
<feature type="coiled-coil region" evidence="1">
    <location>
        <begin position="26"/>
        <end position="53"/>
    </location>
</feature>
<feature type="transmembrane region" description="Helical" evidence="2">
    <location>
        <begin position="156"/>
        <end position="173"/>
    </location>
</feature>
<accession>A0AB36TCQ5</accession>
<evidence type="ECO:0000256" key="1">
    <source>
        <dbReference type="SAM" id="Coils"/>
    </source>
</evidence>
<dbReference type="AlphaFoldDB" id="A0AB36TCQ5"/>
<sequence length="200" mass="23339">MNCEKYKDYIMKHMDKTITEMEQIELDEHLKRCSECRLEYDELKNIVSVLEERSCVEPPADFENMVMKKINVLDIYHKKQRKKRILIYGFAFIFAFMTVLLMFAALCRESILGLLLAAGVSESLSYAVYGFLTRMDLFLAYMAYVSGSGKMAFSDFYYLLIGLVVIVLMSKTHEIKSVRVHQKSELPPQTEKNKKRKLIN</sequence>
<reference evidence="4 5" key="1">
    <citation type="submission" date="2017-09" db="EMBL/GenBank/DDBJ databases">
        <title>Evaluation of Pacific Biosciences Sequencing Technology to Finishing C. thermocellum Genome Sequences.</title>
        <authorList>
            <person name="Brown S."/>
        </authorList>
    </citation>
    <scope>NUCLEOTIDE SEQUENCE [LARGE SCALE GENOMIC DNA]</scope>
    <source>
        <strain evidence="4 5">AD2</strain>
    </source>
</reference>
<keyword evidence="2" id="KW-1133">Transmembrane helix</keyword>
<proteinExistence type="predicted"/>
<evidence type="ECO:0000313" key="4">
    <source>
        <dbReference type="EMBL" id="PFH01598.1"/>
    </source>
</evidence>
<feature type="transmembrane region" description="Helical" evidence="2">
    <location>
        <begin position="85"/>
        <end position="106"/>
    </location>
</feature>
<dbReference type="InterPro" id="IPR027383">
    <property type="entry name" value="Znf_put"/>
</dbReference>
<dbReference type="Pfam" id="PF13490">
    <property type="entry name" value="zf-HC2"/>
    <property type="match status" value="1"/>
</dbReference>
<keyword evidence="1" id="KW-0175">Coiled coil</keyword>